<protein>
    <submittedName>
        <fullName evidence="2">Uncharacterized protein</fullName>
    </submittedName>
</protein>
<dbReference type="AlphaFoldDB" id="A0A0Q0XRL3"/>
<accession>A0A0Q0XRL3</accession>
<feature type="compositionally biased region" description="Polar residues" evidence="1">
    <location>
        <begin position="10"/>
        <end position="23"/>
    </location>
</feature>
<organism evidence="2 3">
    <name type="scientific">Flavobacterium aquidurense</name>
    <dbReference type="NCBI Taxonomy" id="362413"/>
    <lineage>
        <taxon>Bacteria</taxon>
        <taxon>Pseudomonadati</taxon>
        <taxon>Bacteroidota</taxon>
        <taxon>Flavobacteriia</taxon>
        <taxon>Flavobacteriales</taxon>
        <taxon>Flavobacteriaceae</taxon>
        <taxon>Flavobacterium</taxon>
    </lineage>
</organism>
<evidence type="ECO:0000256" key="1">
    <source>
        <dbReference type="SAM" id="MobiDB-lite"/>
    </source>
</evidence>
<reference evidence="2 3" key="1">
    <citation type="submission" date="2014-09" db="EMBL/GenBank/DDBJ databases">
        <title>Genome sequence of Flavobacterium aquidurense RC62.</title>
        <authorList>
            <person name="Kim J.F."/>
            <person name="Kwak M.-J."/>
        </authorList>
    </citation>
    <scope>NUCLEOTIDE SEQUENCE [LARGE SCALE GENOMIC DNA]</scope>
    <source>
        <strain evidence="2 3">RC62</strain>
    </source>
</reference>
<dbReference type="STRING" id="362413.RC62_1968"/>
<dbReference type="PATRIC" id="fig|362413.3.peg.1916"/>
<proteinExistence type="predicted"/>
<evidence type="ECO:0000313" key="2">
    <source>
        <dbReference type="EMBL" id="KQB38609.1"/>
    </source>
</evidence>
<evidence type="ECO:0000313" key="3">
    <source>
        <dbReference type="Proteomes" id="UP000050443"/>
    </source>
</evidence>
<dbReference type="RefSeq" id="WP_157472561.1">
    <property type="nucleotide sequence ID" value="NZ_JRLF01000014.1"/>
</dbReference>
<feature type="compositionally biased region" description="Low complexity" evidence="1">
    <location>
        <begin position="39"/>
        <end position="53"/>
    </location>
</feature>
<dbReference type="OrthoDB" id="1376192at2"/>
<dbReference type="Proteomes" id="UP000050443">
    <property type="component" value="Unassembled WGS sequence"/>
</dbReference>
<feature type="region of interest" description="Disordered" evidence="1">
    <location>
        <begin position="1"/>
        <end position="53"/>
    </location>
</feature>
<comment type="caution">
    <text evidence="2">The sequence shown here is derived from an EMBL/GenBank/DDBJ whole genome shotgun (WGS) entry which is preliminary data.</text>
</comment>
<dbReference type="EMBL" id="JRLF01000014">
    <property type="protein sequence ID" value="KQB38609.1"/>
    <property type="molecule type" value="Genomic_DNA"/>
</dbReference>
<name>A0A0Q0XRL3_9FLAO</name>
<gene>
    <name evidence="2" type="ORF">RC62_1968</name>
</gene>
<sequence length="53" mass="5886">MKNYKLNLQDFENNTLSKSQQKTVRGGDGEEPTKGNGNGNTQETINNTNTNNK</sequence>